<dbReference type="Proteomes" id="UP001139011">
    <property type="component" value="Unassembled WGS sequence"/>
</dbReference>
<feature type="active site" description="Proton acceptor" evidence="7">
    <location>
        <position position="243"/>
    </location>
</feature>
<evidence type="ECO:0000259" key="9">
    <source>
        <dbReference type="Pfam" id="PF02781"/>
    </source>
</evidence>
<dbReference type="InterPro" id="IPR022674">
    <property type="entry name" value="G6P_DH_NAD-bd"/>
</dbReference>
<keyword evidence="3 7" id="KW-0313">Glucose metabolism</keyword>
<feature type="binding site" evidence="7">
    <location>
        <position position="48"/>
    </location>
    <ligand>
        <name>NADP(+)</name>
        <dbReference type="ChEBI" id="CHEBI:58349"/>
    </ligand>
</feature>
<comment type="catalytic activity">
    <reaction evidence="7">
        <text>D-glucose 6-phosphate + NADP(+) = 6-phospho-D-glucono-1,5-lactone + NADPH + H(+)</text>
        <dbReference type="Rhea" id="RHEA:15841"/>
        <dbReference type="ChEBI" id="CHEBI:15378"/>
        <dbReference type="ChEBI" id="CHEBI:57783"/>
        <dbReference type="ChEBI" id="CHEBI:57955"/>
        <dbReference type="ChEBI" id="CHEBI:58349"/>
        <dbReference type="ChEBI" id="CHEBI:61548"/>
        <dbReference type="EC" id="1.1.1.49"/>
    </reaction>
</comment>
<evidence type="ECO:0000259" key="8">
    <source>
        <dbReference type="Pfam" id="PF00479"/>
    </source>
</evidence>
<feature type="binding site" evidence="7">
    <location>
        <position position="238"/>
    </location>
    <ligand>
        <name>substrate</name>
    </ligand>
</feature>
<feature type="domain" description="Glucose-6-phosphate dehydrogenase C-terminal" evidence="9">
    <location>
        <begin position="193"/>
        <end position="489"/>
    </location>
</feature>
<dbReference type="InterPro" id="IPR036291">
    <property type="entry name" value="NAD(P)-bd_dom_sf"/>
</dbReference>
<sequence length="505" mass="58087">MNNHIPEACIVLFGATGDLAHRKLYPALFQLYQKQKLNEKFAVIGVGRKEFSHEKFQEDVKLSISKEKNIQNDKVDEFISHFYFLQMDVTNEKSYQDLKGLADELDSKYSLGGNRMYYLAMAPQFFGTIPSFLKSEGLTETEGWQRLVIEKPFGHDLQSATELNEQLQKSFPEESIYRIDHYLGKEMVQNIQVIRFGNAIFESIWNNKYISSVQITSSETLGVEDRASYYEKSGAILDMLQNHMLQMAMMVAMEPPGGLDPKLIRDEKVKVLRALRFYNEDEVAKNVIRGQYKEGTMNGKTVPAYVDEENVDPASKTDTFVAARVFIDNFRWAGVPFYLRTGKRMATKATEIVVQFKNGPMALYHEHDDHYQPNLLRIHIQPDEGLSLSLNAKPQGDFPALLPINMSYCNNCHNELNSPEAYEKLMHDCLLGNSTYFTRWDEVALSWEFIDGITNAWRNGNVPLYKYSSGTMGPLEAEELLNEDGYTWWPPTNLRTDLRTDRDEK</sequence>
<name>A0A9X1XAM7_9BACL</name>
<dbReference type="InterPro" id="IPR001282">
    <property type="entry name" value="G6P_DH"/>
</dbReference>
<keyword evidence="11" id="KW-1185">Reference proteome</keyword>
<dbReference type="PRINTS" id="PR00079">
    <property type="entry name" value="G6PDHDRGNASE"/>
</dbReference>
<dbReference type="Pfam" id="PF02781">
    <property type="entry name" value="G6PD_C"/>
    <property type="match status" value="1"/>
</dbReference>
<dbReference type="GO" id="GO:0006006">
    <property type="term" value="P:glucose metabolic process"/>
    <property type="evidence" value="ECO:0007669"/>
    <property type="project" value="UniProtKB-KW"/>
</dbReference>
<dbReference type="GO" id="GO:0005829">
    <property type="term" value="C:cytosol"/>
    <property type="evidence" value="ECO:0007669"/>
    <property type="project" value="TreeGrafter"/>
</dbReference>
<evidence type="ECO:0000256" key="1">
    <source>
        <dbReference type="ARBA" id="ARBA00004937"/>
    </source>
</evidence>
<feature type="binding site" evidence="7">
    <location>
        <position position="219"/>
    </location>
    <ligand>
        <name>substrate</name>
    </ligand>
</feature>
<dbReference type="Gene3D" id="3.40.50.720">
    <property type="entry name" value="NAD(P)-binding Rossmann-like Domain"/>
    <property type="match status" value="1"/>
</dbReference>
<dbReference type="HAMAP" id="MF_00966">
    <property type="entry name" value="G6PD"/>
    <property type="match status" value="1"/>
</dbReference>
<feature type="binding site" evidence="7">
    <location>
        <position position="185"/>
    </location>
    <ligand>
        <name>substrate</name>
    </ligand>
</feature>
<comment type="function">
    <text evidence="7">Catalyzes the oxidation of glucose 6-phosphate to 6-phosphogluconolactone.</text>
</comment>
<feature type="domain" description="Glucose-6-phosphate dehydrogenase NAD-binding" evidence="8">
    <location>
        <begin position="11"/>
        <end position="190"/>
    </location>
</feature>
<dbReference type="AlphaFoldDB" id="A0A9X1XAM7"/>
<evidence type="ECO:0000256" key="5">
    <source>
        <dbReference type="ARBA" id="ARBA00023002"/>
    </source>
</evidence>
<evidence type="ECO:0000256" key="4">
    <source>
        <dbReference type="ARBA" id="ARBA00022857"/>
    </source>
</evidence>
<dbReference type="InterPro" id="IPR019796">
    <property type="entry name" value="G6P_DH_AS"/>
</dbReference>
<comment type="similarity">
    <text evidence="2 7">Belongs to the glucose-6-phosphate dehydrogenase family.</text>
</comment>
<comment type="caution">
    <text evidence="7">Lacks conserved residue(s) required for the propagation of feature annotation.</text>
</comment>
<evidence type="ECO:0000313" key="11">
    <source>
        <dbReference type="Proteomes" id="UP001139011"/>
    </source>
</evidence>
<dbReference type="GO" id="GO:0009051">
    <property type="term" value="P:pentose-phosphate shunt, oxidative branch"/>
    <property type="evidence" value="ECO:0007669"/>
    <property type="project" value="TreeGrafter"/>
</dbReference>
<reference evidence="10" key="1">
    <citation type="submission" date="2021-09" db="EMBL/GenBank/DDBJ databases">
        <title>Genome analysis of Fictibacillus sp. KIGAM418 isolated from marine sediment.</title>
        <authorList>
            <person name="Seo M.-J."/>
            <person name="Cho E.-S."/>
            <person name="Hwang C.Y."/>
        </authorList>
    </citation>
    <scope>NUCLEOTIDE SEQUENCE</scope>
    <source>
        <strain evidence="10">KIGAM418</strain>
    </source>
</reference>
<feature type="binding site" evidence="7">
    <location>
        <position position="343"/>
    </location>
    <ligand>
        <name>substrate</name>
    </ligand>
</feature>
<keyword evidence="5 7" id="KW-0560">Oxidoreductase</keyword>
<dbReference type="PANTHER" id="PTHR23429:SF0">
    <property type="entry name" value="GLUCOSE-6-PHOSPHATE 1-DEHYDROGENASE"/>
    <property type="match status" value="1"/>
</dbReference>
<accession>A0A9X1XAM7</accession>
<evidence type="ECO:0000256" key="7">
    <source>
        <dbReference type="HAMAP-Rule" id="MF_00966"/>
    </source>
</evidence>
<keyword evidence="6 7" id="KW-0119">Carbohydrate metabolism</keyword>
<evidence type="ECO:0000256" key="3">
    <source>
        <dbReference type="ARBA" id="ARBA00022526"/>
    </source>
</evidence>
<keyword evidence="4 7" id="KW-0521">NADP</keyword>
<feature type="binding site" evidence="7">
    <location>
        <position position="348"/>
    </location>
    <ligand>
        <name>substrate</name>
    </ligand>
</feature>
<dbReference type="Pfam" id="PF00479">
    <property type="entry name" value="G6PD_N"/>
    <property type="match status" value="1"/>
</dbReference>
<dbReference type="SUPFAM" id="SSF51735">
    <property type="entry name" value="NAD(P)-binding Rossmann-fold domains"/>
    <property type="match status" value="1"/>
</dbReference>
<dbReference type="NCBIfam" id="TIGR00871">
    <property type="entry name" value="zwf"/>
    <property type="match status" value="1"/>
</dbReference>
<protein>
    <recommendedName>
        <fullName evidence="7">Glucose-6-phosphate 1-dehydrogenase</fullName>
        <shortName evidence="7">G6PD</shortName>
        <ecNumber evidence="7">1.1.1.49</ecNumber>
    </recommendedName>
</protein>
<gene>
    <name evidence="7 10" type="primary">zwf</name>
    <name evidence="10" type="ORF">LCY76_11135</name>
</gene>
<feature type="binding site" evidence="7">
    <location>
        <position position="151"/>
    </location>
    <ligand>
        <name>NADP(+)</name>
        <dbReference type="ChEBI" id="CHEBI:58349"/>
    </ligand>
</feature>
<organism evidence="10 11">
    <name type="scientific">Fictibacillus marinisediminis</name>
    <dbReference type="NCBI Taxonomy" id="2878389"/>
    <lineage>
        <taxon>Bacteria</taxon>
        <taxon>Bacillati</taxon>
        <taxon>Bacillota</taxon>
        <taxon>Bacilli</taxon>
        <taxon>Bacillales</taxon>
        <taxon>Fictibacillaceae</taxon>
        <taxon>Fictibacillus</taxon>
    </lineage>
</organism>
<dbReference type="NCBIfam" id="NF009492">
    <property type="entry name" value="PRK12853.1-3"/>
    <property type="match status" value="1"/>
</dbReference>
<proteinExistence type="inferred from homology"/>
<dbReference type="Gene3D" id="3.30.360.10">
    <property type="entry name" value="Dihydrodipicolinate Reductase, domain 2"/>
    <property type="match status" value="1"/>
</dbReference>
<feature type="binding site" evidence="7">
    <location>
        <position position="181"/>
    </location>
    <ligand>
        <name>substrate</name>
    </ligand>
</feature>
<dbReference type="InterPro" id="IPR022675">
    <property type="entry name" value="G6P_DH_C"/>
</dbReference>
<comment type="pathway">
    <text evidence="1 7">Carbohydrate degradation; pentose phosphate pathway; D-ribulose 5-phosphate from D-glucose 6-phosphate (oxidative stage): step 1/3.</text>
</comment>
<dbReference type="PIRSF" id="PIRSF000110">
    <property type="entry name" value="G6PD"/>
    <property type="match status" value="1"/>
</dbReference>
<evidence type="ECO:0000313" key="10">
    <source>
        <dbReference type="EMBL" id="MCK6257149.1"/>
    </source>
</evidence>
<comment type="caution">
    <text evidence="10">The sequence shown here is derived from an EMBL/GenBank/DDBJ whole genome shotgun (WGS) entry which is preliminary data.</text>
</comment>
<dbReference type="EMBL" id="JAIWJX010000002">
    <property type="protein sequence ID" value="MCK6257149.1"/>
    <property type="molecule type" value="Genomic_DNA"/>
</dbReference>
<dbReference type="GO" id="GO:0004345">
    <property type="term" value="F:glucose-6-phosphate dehydrogenase activity"/>
    <property type="evidence" value="ECO:0007669"/>
    <property type="project" value="UniProtKB-UniRule"/>
</dbReference>
<dbReference type="SUPFAM" id="SSF55347">
    <property type="entry name" value="Glyceraldehyde-3-phosphate dehydrogenase-like, C-terminal domain"/>
    <property type="match status" value="1"/>
</dbReference>
<dbReference type="PANTHER" id="PTHR23429">
    <property type="entry name" value="GLUCOSE-6-PHOSPHATE 1-DEHYDROGENASE G6PD"/>
    <property type="match status" value="1"/>
</dbReference>
<dbReference type="GO" id="GO:0050661">
    <property type="term" value="F:NADP binding"/>
    <property type="evidence" value="ECO:0007669"/>
    <property type="project" value="UniProtKB-UniRule"/>
</dbReference>
<dbReference type="EC" id="1.1.1.49" evidence="7"/>
<dbReference type="PROSITE" id="PS00069">
    <property type="entry name" value="G6P_DEHYDROGENASE"/>
    <property type="match status" value="1"/>
</dbReference>
<evidence type="ECO:0000256" key="2">
    <source>
        <dbReference type="ARBA" id="ARBA00009975"/>
    </source>
</evidence>
<feature type="binding site" evidence="7">
    <location>
        <begin position="88"/>
        <end position="89"/>
    </location>
    <ligand>
        <name>NADP(+)</name>
        <dbReference type="ChEBI" id="CHEBI:58349"/>
    </ligand>
</feature>
<evidence type="ECO:0000256" key="6">
    <source>
        <dbReference type="ARBA" id="ARBA00023277"/>
    </source>
</evidence>